<dbReference type="Pfam" id="PF24883">
    <property type="entry name" value="NPHP3_N"/>
    <property type="match status" value="1"/>
</dbReference>
<sequence length="388" mass="43775">MNISASARRKIVTWISSINYQDIQDDNLSKRIGETSVWVLKEPFFVDWEAGDEGMLWGTGIPGAGKTILASVVIDHLRRRAKVNPKILVAFAYCRYTDSLPVKAVMAAIIRQILEDYPSTIGFVKPLYDKHELRGTSPTEMELVEVLKAIFTCDMFDQRFLSVDGLDEATSQTQFDILDTLSQLPLNVLFTSRPLPLLKDSVPEARLFDIIVRDADIERMIDTKVRSMKTLEKLLRQDGWRERVLKAVVEKSSGMFLLASLQLEMLGSCLSIRDLRSALERLPKGVNAMYAATMERIEQQADPSLVKRALVFLVYALRSLTIDELRHALAIDNISHYDPEVLVDAESLVSACCGLITLEPHTQLVRLIIPPRTSWNHTCGRTTPSQTR</sequence>
<dbReference type="PANTHER" id="PTHR10039:SF15">
    <property type="entry name" value="NACHT DOMAIN-CONTAINING PROTEIN"/>
    <property type="match status" value="1"/>
</dbReference>
<dbReference type="Gene3D" id="3.40.50.300">
    <property type="entry name" value="P-loop containing nucleotide triphosphate hydrolases"/>
    <property type="match status" value="1"/>
</dbReference>
<reference evidence="3 4" key="1">
    <citation type="journal article" date="2019" name="Nat. Ecol. Evol.">
        <title>Megaphylogeny resolves global patterns of mushroom evolution.</title>
        <authorList>
            <person name="Varga T."/>
            <person name="Krizsan K."/>
            <person name="Foldi C."/>
            <person name="Dima B."/>
            <person name="Sanchez-Garcia M."/>
            <person name="Sanchez-Ramirez S."/>
            <person name="Szollosi G.J."/>
            <person name="Szarkandi J.G."/>
            <person name="Papp V."/>
            <person name="Albert L."/>
            <person name="Andreopoulos W."/>
            <person name="Angelini C."/>
            <person name="Antonin V."/>
            <person name="Barry K.W."/>
            <person name="Bougher N.L."/>
            <person name="Buchanan P."/>
            <person name="Buyck B."/>
            <person name="Bense V."/>
            <person name="Catcheside P."/>
            <person name="Chovatia M."/>
            <person name="Cooper J."/>
            <person name="Damon W."/>
            <person name="Desjardin D."/>
            <person name="Finy P."/>
            <person name="Geml J."/>
            <person name="Haridas S."/>
            <person name="Hughes K."/>
            <person name="Justo A."/>
            <person name="Karasinski D."/>
            <person name="Kautmanova I."/>
            <person name="Kiss B."/>
            <person name="Kocsube S."/>
            <person name="Kotiranta H."/>
            <person name="LaButti K.M."/>
            <person name="Lechner B.E."/>
            <person name="Liimatainen K."/>
            <person name="Lipzen A."/>
            <person name="Lukacs Z."/>
            <person name="Mihaltcheva S."/>
            <person name="Morgado L.N."/>
            <person name="Niskanen T."/>
            <person name="Noordeloos M.E."/>
            <person name="Ohm R.A."/>
            <person name="Ortiz-Santana B."/>
            <person name="Ovrebo C."/>
            <person name="Racz N."/>
            <person name="Riley R."/>
            <person name="Savchenko A."/>
            <person name="Shiryaev A."/>
            <person name="Soop K."/>
            <person name="Spirin V."/>
            <person name="Szebenyi C."/>
            <person name="Tomsovsky M."/>
            <person name="Tulloss R.E."/>
            <person name="Uehling J."/>
            <person name="Grigoriev I.V."/>
            <person name="Vagvolgyi C."/>
            <person name="Papp T."/>
            <person name="Martin F.M."/>
            <person name="Miettinen O."/>
            <person name="Hibbett D.S."/>
            <person name="Nagy L.G."/>
        </authorList>
    </citation>
    <scope>NUCLEOTIDE SEQUENCE [LARGE SCALE GENOMIC DNA]</scope>
    <source>
        <strain evidence="3 4">CBS 121175</strain>
    </source>
</reference>
<evidence type="ECO:0000256" key="1">
    <source>
        <dbReference type="ARBA" id="ARBA00022737"/>
    </source>
</evidence>
<evidence type="ECO:0000313" key="3">
    <source>
        <dbReference type="EMBL" id="TFK28964.1"/>
    </source>
</evidence>
<dbReference type="STRING" id="230819.A0A5C3L7I3"/>
<dbReference type="PANTHER" id="PTHR10039">
    <property type="entry name" value="AMELOGENIN"/>
    <property type="match status" value="1"/>
</dbReference>
<dbReference type="AlphaFoldDB" id="A0A5C3L7I3"/>
<dbReference type="InterPro" id="IPR056884">
    <property type="entry name" value="NPHP3-like_N"/>
</dbReference>
<feature type="domain" description="Nephrocystin 3-like N-terminal" evidence="2">
    <location>
        <begin position="35"/>
        <end position="193"/>
    </location>
</feature>
<dbReference type="OrthoDB" id="448455at2759"/>
<organism evidence="3 4">
    <name type="scientific">Coprinopsis marcescibilis</name>
    <name type="common">Agaric fungus</name>
    <name type="synonym">Psathyrella marcescibilis</name>
    <dbReference type="NCBI Taxonomy" id="230819"/>
    <lineage>
        <taxon>Eukaryota</taxon>
        <taxon>Fungi</taxon>
        <taxon>Dikarya</taxon>
        <taxon>Basidiomycota</taxon>
        <taxon>Agaricomycotina</taxon>
        <taxon>Agaricomycetes</taxon>
        <taxon>Agaricomycetidae</taxon>
        <taxon>Agaricales</taxon>
        <taxon>Agaricineae</taxon>
        <taxon>Psathyrellaceae</taxon>
        <taxon>Coprinopsis</taxon>
    </lineage>
</organism>
<evidence type="ECO:0000313" key="4">
    <source>
        <dbReference type="Proteomes" id="UP000307440"/>
    </source>
</evidence>
<proteinExistence type="predicted"/>
<dbReference type="SUPFAM" id="SSF52540">
    <property type="entry name" value="P-loop containing nucleoside triphosphate hydrolases"/>
    <property type="match status" value="1"/>
</dbReference>
<name>A0A5C3L7I3_COPMA</name>
<accession>A0A5C3L7I3</accession>
<keyword evidence="4" id="KW-1185">Reference proteome</keyword>
<dbReference type="Proteomes" id="UP000307440">
    <property type="component" value="Unassembled WGS sequence"/>
</dbReference>
<dbReference type="InterPro" id="IPR027417">
    <property type="entry name" value="P-loop_NTPase"/>
</dbReference>
<evidence type="ECO:0000259" key="2">
    <source>
        <dbReference type="Pfam" id="PF24883"/>
    </source>
</evidence>
<gene>
    <name evidence="3" type="ORF">FA15DRAFT_455264</name>
</gene>
<protein>
    <recommendedName>
        <fullName evidence="2">Nephrocystin 3-like N-terminal domain-containing protein</fullName>
    </recommendedName>
</protein>
<dbReference type="EMBL" id="ML210152">
    <property type="protein sequence ID" value="TFK28964.1"/>
    <property type="molecule type" value="Genomic_DNA"/>
</dbReference>
<keyword evidence="1" id="KW-0677">Repeat</keyword>